<evidence type="ECO:0000256" key="1">
    <source>
        <dbReference type="SAM" id="SignalP"/>
    </source>
</evidence>
<dbReference type="AlphaFoldDB" id="A0A6N9UDF9"/>
<name>A0A6N9UDF9_9ACTN</name>
<evidence type="ECO:0000313" key="2">
    <source>
        <dbReference type="EMBL" id="NEB15675.1"/>
    </source>
</evidence>
<comment type="caution">
    <text evidence="2">The sequence shown here is derived from an EMBL/GenBank/DDBJ whole genome shotgun (WGS) entry which is preliminary data.</text>
</comment>
<sequence length="171" mass="18389">MRIRRQLGALLTGAVLTAGAALGTVAPAQAYNPDPRVTFKYVDTDNCPCSVGDPYDGTYFRHDPGGKAVKINLYHPDSGAWLGKVEFHPYGEKLWVYDTKNDGDTFYVQLQYASVTNVYPVGPVVSAPGTSAAVEYTTYDYNLDEGGAVHVSVYDDAGKDDLITSTGAVIP</sequence>
<dbReference type="EMBL" id="JAAGMB010000094">
    <property type="protein sequence ID" value="NEB15675.1"/>
    <property type="molecule type" value="Genomic_DNA"/>
</dbReference>
<accession>A0A6N9UDF9</accession>
<keyword evidence="3" id="KW-1185">Reference proteome</keyword>
<feature type="signal peptide" evidence="1">
    <location>
        <begin position="1"/>
        <end position="30"/>
    </location>
</feature>
<reference evidence="2 3" key="1">
    <citation type="submission" date="2020-01" db="EMBL/GenBank/DDBJ databases">
        <title>Insect and environment-associated Actinomycetes.</title>
        <authorList>
            <person name="Currrie C."/>
            <person name="Chevrette M."/>
            <person name="Carlson C."/>
            <person name="Stubbendieck R."/>
            <person name="Wendt-Pienkowski E."/>
        </authorList>
    </citation>
    <scope>NUCLEOTIDE SEQUENCE [LARGE SCALE GENOMIC DNA]</scope>
    <source>
        <strain evidence="2 3">SID14172</strain>
    </source>
</reference>
<evidence type="ECO:0008006" key="4">
    <source>
        <dbReference type="Google" id="ProtNLM"/>
    </source>
</evidence>
<protein>
    <recommendedName>
        <fullName evidence="4">Secreted protein</fullName>
    </recommendedName>
</protein>
<dbReference type="RefSeq" id="WP_007387750.1">
    <property type="nucleotide sequence ID" value="NZ_BEWB01000008.1"/>
</dbReference>
<organism evidence="2 3">
    <name type="scientific">Streptomyces coelicoflavus</name>
    <dbReference type="NCBI Taxonomy" id="285562"/>
    <lineage>
        <taxon>Bacteria</taxon>
        <taxon>Bacillati</taxon>
        <taxon>Actinomycetota</taxon>
        <taxon>Actinomycetes</taxon>
        <taxon>Kitasatosporales</taxon>
        <taxon>Streptomycetaceae</taxon>
        <taxon>Streptomyces</taxon>
    </lineage>
</organism>
<feature type="chain" id="PRO_5027026960" description="Secreted protein" evidence="1">
    <location>
        <begin position="31"/>
        <end position="171"/>
    </location>
</feature>
<evidence type="ECO:0000313" key="3">
    <source>
        <dbReference type="Proteomes" id="UP000469545"/>
    </source>
</evidence>
<proteinExistence type="predicted"/>
<dbReference type="Proteomes" id="UP000469545">
    <property type="component" value="Unassembled WGS sequence"/>
</dbReference>
<keyword evidence="1" id="KW-0732">Signal</keyword>
<gene>
    <name evidence="2" type="ORF">G3I46_03965</name>
</gene>